<dbReference type="Proteomes" id="UP000231553">
    <property type="component" value="Unassembled WGS sequence"/>
</dbReference>
<protein>
    <submittedName>
        <fullName evidence="2">DUF3035 domain-containing protein</fullName>
    </submittedName>
</protein>
<dbReference type="Pfam" id="PF11233">
    <property type="entry name" value="DUF3035"/>
    <property type="match status" value="1"/>
</dbReference>
<feature type="region of interest" description="Disordered" evidence="1">
    <location>
        <begin position="152"/>
        <end position="171"/>
    </location>
</feature>
<dbReference type="PROSITE" id="PS51257">
    <property type="entry name" value="PROKAR_LIPOPROTEIN"/>
    <property type="match status" value="1"/>
</dbReference>
<proteinExistence type="predicted"/>
<evidence type="ECO:0000256" key="1">
    <source>
        <dbReference type="SAM" id="MobiDB-lite"/>
    </source>
</evidence>
<gene>
    <name evidence="2" type="ORF">CVM52_12815</name>
</gene>
<dbReference type="OrthoDB" id="7876689at2"/>
<keyword evidence="3" id="KW-1185">Reference proteome</keyword>
<dbReference type="EMBL" id="PGTB01000048">
    <property type="protein sequence ID" value="PJE36305.1"/>
    <property type="molecule type" value="Genomic_DNA"/>
</dbReference>
<sequence>MRAVPAVIFLAAVVALSGCSNRGLMDLRSNSEGPDEFMILPAKELEQPASYSALPEPTPGGANRTDQNPNADAVIALGGSGAALNAQGIPASDSALVTQASRHGVEPDIRTTLAEADAQFRKRQARGTRIRLFPVDRYEQAYRRSALDPFAETERFRRAGFQTPSSPPVTP</sequence>
<reference evidence="2 3" key="1">
    <citation type="journal article" date="2018" name="Int. J. Syst. Evol. Microbiol.">
        <title>Pseudooceanicola lipolyticus sp. nov., a marine alphaproteobacterium, reclassification of Oceanicola flagellatus as Pseudooceanicola flagellatus comb. nov. and emended description of the genus Pseudooceanicola.</title>
        <authorList>
            <person name="Huang M.-M."/>
            <person name="Guo L.-L."/>
            <person name="Wu Y.-H."/>
            <person name="Lai Q.-L."/>
            <person name="Shao Z.-Z."/>
            <person name="Wang C.-S."/>
            <person name="Wu M."/>
            <person name="Xu X.-W."/>
        </authorList>
    </citation>
    <scope>NUCLEOTIDE SEQUENCE [LARGE SCALE GENOMIC DNA]</scope>
    <source>
        <strain evidence="2 3">157</strain>
    </source>
</reference>
<dbReference type="AlphaFoldDB" id="A0A2M8J0L6"/>
<dbReference type="InterPro" id="IPR021395">
    <property type="entry name" value="DUF3035"/>
</dbReference>
<evidence type="ECO:0000313" key="2">
    <source>
        <dbReference type="EMBL" id="PJE36305.1"/>
    </source>
</evidence>
<name>A0A2M8J0L6_9RHOB</name>
<organism evidence="2 3">
    <name type="scientific">Pseudooceanicola lipolyticus</name>
    <dbReference type="NCBI Taxonomy" id="2029104"/>
    <lineage>
        <taxon>Bacteria</taxon>
        <taxon>Pseudomonadati</taxon>
        <taxon>Pseudomonadota</taxon>
        <taxon>Alphaproteobacteria</taxon>
        <taxon>Rhodobacterales</taxon>
        <taxon>Paracoccaceae</taxon>
        <taxon>Pseudooceanicola</taxon>
    </lineage>
</organism>
<accession>A0A2M8J0L6</accession>
<evidence type="ECO:0000313" key="3">
    <source>
        <dbReference type="Proteomes" id="UP000231553"/>
    </source>
</evidence>
<comment type="caution">
    <text evidence="2">The sequence shown here is derived from an EMBL/GenBank/DDBJ whole genome shotgun (WGS) entry which is preliminary data.</text>
</comment>